<dbReference type="Proteomes" id="UP001317742">
    <property type="component" value="Chromosome"/>
</dbReference>
<protein>
    <submittedName>
        <fullName evidence="1">Uncharacterized protein</fullName>
    </submittedName>
</protein>
<evidence type="ECO:0000313" key="1">
    <source>
        <dbReference type="EMBL" id="BDQ37789.1"/>
    </source>
</evidence>
<reference evidence="1 2" key="1">
    <citation type="submission" date="2022-08" db="EMBL/GenBank/DDBJ databases">
        <title>Genome Sequence of the sulphate-reducing bacterium, Pseudodesulfovibrio sp. SYK.</title>
        <authorList>
            <person name="Kondo R."/>
            <person name="Kataoka T."/>
        </authorList>
    </citation>
    <scope>NUCLEOTIDE SEQUENCE [LARGE SCALE GENOMIC DNA]</scope>
    <source>
        <strain evidence="1 2">SYK</strain>
    </source>
</reference>
<sequence>MGQRITAKVVDWKTDKTLRDVMKTWKKLILVACVLTMLIPAFGCSEEGPMEKAGKQLDQAADDAADAAKKVFE</sequence>
<proteinExistence type="predicted"/>
<accession>A0ABM8B1V6</accession>
<evidence type="ECO:0000313" key="2">
    <source>
        <dbReference type="Proteomes" id="UP001317742"/>
    </source>
</evidence>
<name>A0ABM8B1V6_9BACT</name>
<keyword evidence="2" id="KW-1185">Reference proteome</keyword>
<gene>
    <name evidence="1" type="ORF">SYK_21490</name>
</gene>
<organism evidence="1 2">
    <name type="scientific">Pseudodesulfovibrio nedwellii</name>
    <dbReference type="NCBI Taxonomy" id="2973072"/>
    <lineage>
        <taxon>Bacteria</taxon>
        <taxon>Pseudomonadati</taxon>
        <taxon>Thermodesulfobacteriota</taxon>
        <taxon>Desulfovibrionia</taxon>
        <taxon>Desulfovibrionales</taxon>
        <taxon>Desulfovibrionaceae</taxon>
    </lineage>
</organism>
<dbReference type="EMBL" id="AP026709">
    <property type="protein sequence ID" value="BDQ37789.1"/>
    <property type="molecule type" value="Genomic_DNA"/>
</dbReference>